<evidence type="ECO:0000256" key="5">
    <source>
        <dbReference type="ARBA" id="ARBA00021582"/>
    </source>
</evidence>
<evidence type="ECO:0000256" key="13">
    <source>
        <dbReference type="RuleBase" id="RU363003"/>
    </source>
</evidence>
<dbReference type="PANTHER" id="PTHR42938">
    <property type="entry name" value="FORMATE DEHYDROGENASE 1"/>
    <property type="match status" value="1"/>
</dbReference>
<dbReference type="CDD" id="cd12173">
    <property type="entry name" value="PGDH_4"/>
    <property type="match status" value="1"/>
</dbReference>
<dbReference type="InterPro" id="IPR045626">
    <property type="entry name" value="PGDH_ASB_dom"/>
</dbReference>
<reference evidence="17 18" key="1">
    <citation type="journal article" date="2024" name="BMC Genomics">
        <title>Genome assembly of redclaw crayfish (Cherax quadricarinatus) provides insights into its immune adaptation and hypoxia tolerance.</title>
        <authorList>
            <person name="Liu Z."/>
            <person name="Zheng J."/>
            <person name="Li H."/>
            <person name="Fang K."/>
            <person name="Wang S."/>
            <person name="He J."/>
            <person name="Zhou D."/>
            <person name="Weng S."/>
            <person name="Chi M."/>
            <person name="Gu Z."/>
            <person name="He J."/>
            <person name="Li F."/>
            <person name="Wang M."/>
        </authorList>
    </citation>
    <scope>NUCLEOTIDE SEQUENCE [LARGE SCALE GENOMIC DNA]</scope>
    <source>
        <strain evidence="17">ZL_2023a</strain>
    </source>
</reference>
<evidence type="ECO:0000256" key="10">
    <source>
        <dbReference type="ARBA" id="ARBA00023027"/>
    </source>
</evidence>
<evidence type="ECO:0000259" key="15">
    <source>
        <dbReference type="Pfam" id="PF02826"/>
    </source>
</evidence>
<evidence type="ECO:0000256" key="1">
    <source>
        <dbReference type="ARBA" id="ARBA00005216"/>
    </source>
</evidence>
<dbReference type="InterPro" id="IPR006139">
    <property type="entry name" value="D-isomer_2_OHA_DH_cat_dom"/>
</dbReference>
<protein>
    <recommendedName>
        <fullName evidence="5 13">D-3-phosphoglycerate dehydrogenase</fullName>
        <ecNumber evidence="4 13">1.1.1.95</ecNumber>
    </recommendedName>
</protein>
<dbReference type="PROSITE" id="PS00065">
    <property type="entry name" value="D_2_HYDROXYACID_DH_1"/>
    <property type="match status" value="1"/>
</dbReference>
<dbReference type="Gene3D" id="3.40.50.720">
    <property type="entry name" value="NAD(P)-binding Rossmann-like Domain"/>
    <property type="match status" value="2"/>
</dbReference>
<evidence type="ECO:0000256" key="4">
    <source>
        <dbReference type="ARBA" id="ARBA00013143"/>
    </source>
</evidence>
<evidence type="ECO:0000313" key="18">
    <source>
        <dbReference type="Proteomes" id="UP001445076"/>
    </source>
</evidence>
<feature type="domain" description="D-isomer specific 2-hydroxyacid dehydrogenase NAD-binding" evidence="15">
    <location>
        <begin position="111"/>
        <end position="284"/>
    </location>
</feature>
<dbReference type="SUPFAM" id="SSF51735">
    <property type="entry name" value="NAD(P)-binding Rossmann-fold domains"/>
    <property type="match status" value="1"/>
</dbReference>
<evidence type="ECO:0000256" key="7">
    <source>
        <dbReference type="ARBA" id="ARBA00022605"/>
    </source>
</evidence>
<dbReference type="Pfam" id="PF02826">
    <property type="entry name" value="2-Hacid_dh_C"/>
    <property type="match status" value="1"/>
</dbReference>
<dbReference type="SUPFAM" id="SSF52283">
    <property type="entry name" value="Formate/glycerate dehydrogenase catalytic domain-like"/>
    <property type="match status" value="1"/>
</dbReference>
<feature type="domain" description="D-3-phosphoglycerate dehydrogenase ASB" evidence="16">
    <location>
        <begin position="329"/>
        <end position="410"/>
    </location>
</feature>
<keyword evidence="8" id="KW-0007">Acetylation</keyword>
<dbReference type="AlphaFoldDB" id="A0AAW0YBD5"/>
<keyword evidence="18" id="KW-1185">Reference proteome</keyword>
<dbReference type="InterPro" id="IPR029752">
    <property type="entry name" value="D-isomer_DH_CS1"/>
</dbReference>
<comment type="similarity">
    <text evidence="2 13">Belongs to the D-isomer specific 2-hydroxyacid dehydrogenase family.</text>
</comment>
<comment type="caution">
    <text evidence="17">The sequence shown here is derived from an EMBL/GenBank/DDBJ whole genome shotgun (WGS) entry which is preliminary data.</text>
</comment>
<dbReference type="InterPro" id="IPR006236">
    <property type="entry name" value="PGDH"/>
</dbReference>
<evidence type="ECO:0000259" key="16">
    <source>
        <dbReference type="Pfam" id="PF19304"/>
    </source>
</evidence>
<evidence type="ECO:0000313" key="17">
    <source>
        <dbReference type="EMBL" id="KAK8748962.1"/>
    </source>
</evidence>
<keyword evidence="9 13" id="KW-0560">Oxidoreductase</keyword>
<organism evidence="17 18">
    <name type="scientific">Cherax quadricarinatus</name>
    <name type="common">Australian red claw crayfish</name>
    <dbReference type="NCBI Taxonomy" id="27406"/>
    <lineage>
        <taxon>Eukaryota</taxon>
        <taxon>Metazoa</taxon>
        <taxon>Ecdysozoa</taxon>
        <taxon>Arthropoda</taxon>
        <taxon>Crustacea</taxon>
        <taxon>Multicrustacea</taxon>
        <taxon>Malacostraca</taxon>
        <taxon>Eumalacostraca</taxon>
        <taxon>Eucarida</taxon>
        <taxon>Decapoda</taxon>
        <taxon>Pleocyemata</taxon>
        <taxon>Astacidea</taxon>
        <taxon>Parastacoidea</taxon>
        <taxon>Parastacidae</taxon>
        <taxon>Cherax</taxon>
    </lineage>
</organism>
<dbReference type="FunFam" id="3.40.50.720:FF:000616">
    <property type="entry name" value="D-3-phosphoglycerate dehydrogenase 2 chloroplastic"/>
    <property type="match status" value="1"/>
</dbReference>
<keyword evidence="7 13" id="KW-0028">Amino-acid biosynthesis</keyword>
<dbReference type="PANTHER" id="PTHR42938:SF22">
    <property type="entry name" value="D-3-PHOSPHOGLYCERATE DEHYDROGENASE"/>
    <property type="match status" value="1"/>
</dbReference>
<comment type="catalytic activity">
    <reaction evidence="12 13">
        <text>(2R)-3-phosphoglycerate + NAD(+) = 3-phosphooxypyruvate + NADH + H(+)</text>
        <dbReference type="Rhea" id="RHEA:12641"/>
        <dbReference type="ChEBI" id="CHEBI:15378"/>
        <dbReference type="ChEBI" id="CHEBI:18110"/>
        <dbReference type="ChEBI" id="CHEBI:57540"/>
        <dbReference type="ChEBI" id="CHEBI:57945"/>
        <dbReference type="ChEBI" id="CHEBI:58272"/>
        <dbReference type="EC" id="1.1.1.95"/>
    </reaction>
</comment>
<dbReference type="NCBIfam" id="TIGR01327">
    <property type="entry name" value="PGDH"/>
    <property type="match status" value="1"/>
</dbReference>
<accession>A0AAW0YBD5</accession>
<dbReference type="GO" id="GO:0051287">
    <property type="term" value="F:NAD binding"/>
    <property type="evidence" value="ECO:0007669"/>
    <property type="project" value="UniProtKB-UniRule"/>
</dbReference>
<dbReference type="GO" id="GO:0006564">
    <property type="term" value="P:L-serine biosynthetic process"/>
    <property type="evidence" value="ECO:0007669"/>
    <property type="project" value="UniProtKB-KW"/>
</dbReference>
<dbReference type="EC" id="1.1.1.95" evidence="4 13"/>
<evidence type="ECO:0000259" key="14">
    <source>
        <dbReference type="Pfam" id="PF00389"/>
    </source>
</evidence>
<evidence type="ECO:0000256" key="3">
    <source>
        <dbReference type="ARBA" id="ARBA00011881"/>
    </source>
</evidence>
<dbReference type="SUPFAM" id="SSF143548">
    <property type="entry name" value="Serine metabolism enzymes domain"/>
    <property type="match status" value="1"/>
</dbReference>
<dbReference type="EMBL" id="JARKIK010000010">
    <property type="protein sequence ID" value="KAK8748962.1"/>
    <property type="molecule type" value="Genomic_DNA"/>
</dbReference>
<dbReference type="FunFam" id="3.40.50.720:FF:000021">
    <property type="entry name" value="D-3-phosphoglycerate dehydrogenase"/>
    <property type="match status" value="1"/>
</dbReference>
<dbReference type="InterPro" id="IPR036291">
    <property type="entry name" value="NAD(P)-bd_dom_sf"/>
</dbReference>
<evidence type="ECO:0000256" key="2">
    <source>
        <dbReference type="ARBA" id="ARBA00005854"/>
    </source>
</evidence>
<evidence type="ECO:0000256" key="11">
    <source>
        <dbReference type="ARBA" id="ARBA00023299"/>
    </source>
</evidence>
<dbReference type="InterPro" id="IPR029009">
    <property type="entry name" value="ASB_dom_sf"/>
</dbReference>
<comment type="subunit">
    <text evidence="3">Homotetramer.</text>
</comment>
<dbReference type="InterPro" id="IPR006140">
    <property type="entry name" value="D-isomer_DH_NAD-bd"/>
</dbReference>
<dbReference type="PROSITE" id="PS00671">
    <property type="entry name" value="D_2_HYDROXYACID_DH_3"/>
    <property type="match status" value="1"/>
</dbReference>
<evidence type="ECO:0000256" key="6">
    <source>
        <dbReference type="ARBA" id="ARBA00022553"/>
    </source>
</evidence>
<evidence type="ECO:0000256" key="8">
    <source>
        <dbReference type="ARBA" id="ARBA00022990"/>
    </source>
</evidence>
<dbReference type="Pfam" id="PF00389">
    <property type="entry name" value="2-Hacid_dh"/>
    <property type="match status" value="1"/>
</dbReference>
<dbReference type="Gene3D" id="3.30.1330.90">
    <property type="entry name" value="D-3-phosphoglycerate dehydrogenase, domain 3"/>
    <property type="match status" value="1"/>
</dbReference>
<dbReference type="GO" id="GO:0004617">
    <property type="term" value="F:phosphoglycerate dehydrogenase activity"/>
    <property type="evidence" value="ECO:0007669"/>
    <property type="project" value="UniProtKB-EC"/>
</dbReference>
<keyword evidence="6" id="KW-0597">Phosphoprotein</keyword>
<sequence>MTGRVQKVLLLDGIDAVCAQVLTQAGIAVTTHNKLTKQQLLKEIADYDGVVVRSATKVTSEILAASKRLQIVGRAGTGVDNIDVQAATRRGVIVMNTPGGNTLSAAEHTCAMICAMSRFLPQACAALKAGTWDRKTYLGSELHGKTLAIVGLGRIGREVAKRMQAFGMITIGYDPIIPEEVTKEWGVESLSLEALWPRADYITVHTPLLPHTKNLVGEEVLAKCKPGVRIVNVARGGIVDEAALLKALERGTCGGAALDVFLEEPPTDTTLCRHPKVICTPHLGANTVEAQQRVAVEIAQQIVDMVKGKPLVGVVNAAALTHATSPASKDWIELAQALGCLGSHLSQPADTPASTVHIDLYGSEVSKMDTFLGSAVLVGLLRTTSPDGINMVNAPLLAQESGIDLTHHAHPHTPAPLIAAPEALVVRVSRGADTHVLLGGAAGGHATLYALDGCVWESGLTLSNNMLFFSASPSATPLATIATKLLEGQQAAVTSLLSSSPSSKERWHVVRTDSAVALGTTSIPGAQLRAQVTF</sequence>
<dbReference type="InterPro" id="IPR029753">
    <property type="entry name" value="D-isomer_DH_CS"/>
</dbReference>
<evidence type="ECO:0000256" key="9">
    <source>
        <dbReference type="ARBA" id="ARBA00023002"/>
    </source>
</evidence>
<proteinExistence type="inferred from homology"/>
<dbReference type="Pfam" id="PF19304">
    <property type="entry name" value="PGDH_inter"/>
    <property type="match status" value="1"/>
</dbReference>
<feature type="domain" description="D-isomer specific 2-hydroxyacid dehydrogenase catalytic" evidence="14">
    <location>
        <begin position="8"/>
        <end position="316"/>
    </location>
</feature>
<evidence type="ECO:0000256" key="12">
    <source>
        <dbReference type="ARBA" id="ARBA00048731"/>
    </source>
</evidence>
<dbReference type="Proteomes" id="UP001445076">
    <property type="component" value="Unassembled WGS sequence"/>
</dbReference>
<name>A0AAW0YBD5_CHEQU</name>
<keyword evidence="11 13" id="KW-0718">Serine biosynthesis</keyword>
<keyword evidence="10 13" id="KW-0520">NAD</keyword>
<gene>
    <name evidence="17" type="ORF">OTU49_015616</name>
</gene>
<comment type="pathway">
    <text evidence="1 13">Amino-acid biosynthesis; L-serine biosynthesis; L-serine from 3-phospho-D-glycerate: step 1/3.</text>
</comment>